<protein>
    <recommendedName>
        <fullName evidence="5">Release factor glutamine methyltransferase</fullName>
        <shortName evidence="5">RF MTase</shortName>
        <ecNumber evidence="5">2.1.1.297</ecNumber>
    </recommendedName>
    <alternativeName>
        <fullName evidence="5">N5-glutamine methyltransferase PrmC</fullName>
    </alternativeName>
    <alternativeName>
        <fullName evidence="5">Protein-(glutamine-N5) MTase PrmC</fullName>
    </alternativeName>
    <alternativeName>
        <fullName evidence="5">Protein-glutamine N-methyltransferase PrmC</fullName>
    </alternativeName>
</protein>
<dbReference type="GO" id="GO:0003676">
    <property type="term" value="F:nucleic acid binding"/>
    <property type="evidence" value="ECO:0007669"/>
    <property type="project" value="InterPro"/>
</dbReference>
<dbReference type="AlphaFoldDB" id="A0AAU7X8X3"/>
<evidence type="ECO:0000259" key="6">
    <source>
        <dbReference type="Pfam" id="PF05175"/>
    </source>
</evidence>
<name>A0AAU7X8X3_9HYPH</name>
<reference evidence="8" key="1">
    <citation type="submission" date="2024-06" db="EMBL/GenBank/DDBJ databases">
        <title>Methylostella associata gen. nov., sp. nov., a novel Ancalomicrobiaceae-affiliated facultatively methylotrophic bacteria that feed on methanotrophs of the genus Methylococcus.</title>
        <authorList>
            <person name="Saltykova V."/>
            <person name="Danilova O.V."/>
            <person name="Oshkin I.Y."/>
            <person name="Belova S.E."/>
            <person name="Pimenov N.V."/>
            <person name="Dedysh S.N."/>
        </authorList>
    </citation>
    <scope>NUCLEOTIDE SEQUENCE</scope>
    <source>
        <strain evidence="8">S20</strain>
    </source>
</reference>
<dbReference type="InterPro" id="IPR029063">
    <property type="entry name" value="SAM-dependent_MTases_sf"/>
</dbReference>
<dbReference type="InterPro" id="IPR019874">
    <property type="entry name" value="RF_methyltr_PrmC"/>
</dbReference>
<dbReference type="NCBIfam" id="TIGR00536">
    <property type="entry name" value="hemK_fam"/>
    <property type="match status" value="1"/>
</dbReference>
<dbReference type="PANTHER" id="PTHR18895">
    <property type="entry name" value="HEMK METHYLTRANSFERASE"/>
    <property type="match status" value="1"/>
</dbReference>
<evidence type="ECO:0000313" key="8">
    <source>
        <dbReference type="EMBL" id="XBY44505.1"/>
    </source>
</evidence>
<comment type="function">
    <text evidence="5">Methylates the class 1 translation termination release factors RF1/PrfA and RF2/PrfB on the glutamine residue of the universally conserved GGQ motif.</text>
</comment>
<keyword evidence="2 5" id="KW-0808">Transferase</keyword>
<evidence type="ECO:0000256" key="3">
    <source>
        <dbReference type="ARBA" id="ARBA00022691"/>
    </source>
</evidence>
<feature type="binding site" evidence="5">
    <location>
        <begin position="215"/>
        <end position="218"/>
    </location>
    <ligand>
        <name>substrate</name>
    </ligand>
</feature>
<dbReference type="InterPro" id="IPR002052">
    <property type="entry name" value="DNA_methylase_N6_adenine_CS"/>
</dbReference>
<evidence type="ECO:0000256" key="4">
    <source>
        <dbReference type="ARBA" id="ARBA00048391"/>
    </source>
</evidence>
<evidence type="ECO:0000256" key="5">
    <source>
        <dbReference type="HAMAP-Rule" id="MF_02126"/>
    </source>
</evidence>
<feature type="binding site" evidence="5">
    <location>
        <begin position="148"/>
        <end position="152"/>
    </location>
    <ligand>
        <name>S-adenosyl-L-methionine</name>
        <dbReference type="ChEBI" id="CHEBI:59789"/>
    </ligand>
</feature>
<dbReference type="EC" id="2.1.1.297" evidence="5"/>
<dbReference type="Gene3D" id="3.40.50.150">
    <property type="entry name" value="Vaccinia Virus protein VP39"/>
    <property type="match status" value="1"/>
</dbReference>
<evidence type="ECO:0000259" key="7">
    <source>
        <dbReference type="Pfam" id="PF17827"/>
    </source>
</evidence>
<organism evidence="8">
    <name type="scientific">Methyloraptor flagellatus</name>
    <dbReference type="NCBI Taxonomy" id="3162530"/>
    <lineage>
        <taxon>Bacteria</taxon>
        <taxon>Pseudomonadati</taxon>
        <taxon>Pseudomonadota</taxon>
        <taxon>Alphaproteobacteria</taxon>
        <taxon>Hyphomicrobiales</taxon>
        <taxon>Ancalomicrobiaceae</taxon>
        <taxon>Methyloraptor</taxon>
    </lineage>
</organism>
<evidence type="ECO:0000256" key="2">
    <source>
        <dbReference type="ARBA" id="ARBA00022679"/>
    </source>
</evidence>
<keyword evidence="3 5" id="KW-0949">S-adenosyl-L-methionine</keyword>
<gene>
    <name evidence="5 8" type="primary">prmC</name>
    <name evidence="8" type="ORF">ABS361_21245</name>
</gene>
<feature type="binding site" evidence="5">
    <location>
        <position position="215"/>
    </location>
    <ligand>
        <name>S-adenosyl-L-methionine</name>
        <dbReference type="ChEBI" id="CHEBI:59789"/>
    </ligand>
</feature>
<proteinExistence type="inferred from homology"/>
<feature type="binding site" evidence="5">
    <location>
        <position position="171"/>
    </location>
    <ligand>
        <name>S-adenosyl-L-methionine</name>
        <dbReference type="ChEBI" id="CHEBI:59789"/>
    </ligand>
</feature>
<dbReference type="InterPro" id="IPR004556">
    <property type="entry name" value="HemK-like"/>
</dbReference>
<dbReference type="InterPro" id="IPR050320">
    <property type="entry name" value="N5-glutamine_MTase"/>
</dbReference>
<comment type="similarity">
    <text evidence="5">Belongs to the protein N5-glutamine methyltransferase family. PrmC subfamily.</text>
</comment>
<dbReference type="KEGG" id="mflg:ABS361_21245"/>
<dbReference type="SUPFAM" id="SSF53335">
    <property type="entry name" value="S-adenosyl-L-methionine-dependent methyltransferases"/>
    <property type="match status" value="1"/>
</dbReference>
<keyword evidence="1 5" id="KW-0489">Methyltransferase</keyword>
<dbReference type="GO" id="GO:0102559">
    <property type="term" value="F:peptide chain release factor N(5)-glutamine methyltransferase activity"/>
    <property type="evidence" value="ECO:0007669"/>
    <property type="project" value="UniProtKB-EC"/>
</dbReference>
<dbReference type="Pfam" id="PF17827">
    <property type="entry name" value="PrmC_N"/>
    <property type="match status" value="1"/>
</dbReference>
<dbReference type="Gene3D" id="1.10.8.10">
    <property type="entry name" value="DNA helicase RuvA subunit, C-terminal domain"/>
    <property type="match status" value="1"/>
</dbReference>
<dbReference type="InterPro" id="IPR007848">
    <property type="entry name" value="Small_mtfrase_dom"/>
</dbReference>
<dbReference type="HAMAP" id="MF_02126">
    <property type="entry name" value="RF_methyltr_PrmC"/>
    <property type="match status" value="1"/>
</dbReference>
<dbReference type="NCBIfam" id="TIGR03534">
    <property type="entry name" value="RF_mod_PrmC"/>
    <property type="match status" value="1"/>
</dbReference>
<dbReference type="RefSeq" id="WP_407049598.1">
    <property type="nucleotide sequence ID" value="NZ_CP158568.1"/>
</dbReference>
<dbReference type="PANTHER" id="PTHR18895:SF74">
    <property type="entry name" value="MTRF1L RELEASE FACTOR GLUTAMINE METHYLTRANSFERASE"/>
    <property type="match status" value="1"/>
</dbReference>
<dbReference type="EMBL" id="CP158568">
    <property type="protein sequence ID" value="XBY44505.1"/>
    <property type="molecule type" value="Genomic_DNA"/>
</dbReference>
<comment type="catalytic activity">
    <reaction evidence="4 5">
        <text>L-glutaminyl-[peptide chain release factor] + S-adenosyl-L-methionine = N(5)-methyl-L-glutaminyl-[peptide chain release factor] + S-adenosyl-L-homocysteine + H(+)</text>
        <dbReference type="Rhea" id="RHEA:42896"/>
        <dbReference type="Rhea" id="RHEA-COMP:10271"/>
        <dbReference type="Rhea" id="RHEA-COMP:10272"/>
        <dbReference type="ChEBI" id="CHEBI:15378"/>
        <dbReference type="ChEBI" id="CHEBI:30011"/>
        <dbReference type="ChEBI" id="CHEBI:57856"/>
        <dbReference type="ChEBI" id="CHEBI:59789"/>
        <dbReference type="ChEBI" id="CHEBI:61891"/>
        <dbReference type="EC" id="2.1.1.297"/>
    </reaction>
</comment>
<evidence type="ECO:0000256" key="1">
    <source>
        <dbReference type="ARBA" id="ARBA00022603"/>
    </source>
</evidence>
<dbReference type="InterPro" id="IPR040758">
    <property type="entry name" value="PrmC_N"/>
</dbReference>
<accession>A0AAU7X8X3</accession>
<feature type="domain" description="Release factor glutamine methyltransferase N-terminal" evidence="7">
    <location>
        <begin position="29"/>
        <end position="95"/>
    </location>
</feature>
<feature type="domain" description="Methyltransferase small" evidence="6">
    <location>
        <begin position="145"/>
        <end position="223"/>
    </location>
</feature>
<dbReference type="CDD" id="cd02440">
    <property type="entry name" value="AdoMet_MTases"/>
    <property type="match status" value="1"/>
</dbReference>
<dbReference type="PROSITE" id="PS00092">
    <property type="entry name" value="N6_MTASE"/>
    <property type="match status" value="1"/>
</dbReference>
<comment type="caution">
    <text evidence="5">Lacks conserved residue(s) required for the propagation of feature annotation.</text>
</comment>
<dbReference type="Pfam" id="PF05175">
    <property type="entry name" value="MTS"/>
    <property type="match status" value="1"/>
</dbReference>
<dbReference type="GO" id="GO:0032259">
    <property type="term" value="P:methylation"/>
    <property type="evidence" value="ECO:0007669"/>
    <property type="project" value="UniProtKB-KW"/>
</dbReference>
<sequence>MSAADHATALAAWVARAEAGASLSELSRGLRNLIASAGIGPAEIEARALVGHATGLDLTGIVRHGGEPLSRPAIATLAEAARRRLAGEPLARILGVQSFYGRDFRLSPETLVPRADTEALVDAVLDHWRERPRTAASNVPGPIFADLGVGSGAILVTLLAEHPDATGVATDLSLDALATARANAERHGVGARALFLRSSYSDALAEGRFDAIVSNPPYIRTDVIDTLEREVREHDPHLALDGGADGLDAYRAIATDSRRVLRPDGLLAVEIGHDQGQSVPSILARAGFTEIRVSPDLVGRDRVVTARRRS</sequence>